<dbReference type="AlphaFoldDB" id="A0A9X1LV11"/>
<organism evidence="1 2">
    <name type="scientific">Microbacterium allomyrinae</name>
    <dbReference type="NCBI Taxonomy" id="2830666"/>
    <lineage>
        <taxon>Bacteria</taxon>
        <taxon>Bacillati</taxon>
        <taxon>Actinomycetota</taxon>
        <taxon>Actinomycetes</taxon>
        <taxon>Micrococcales</taxon>
        <taxon>Microbacteriaceae</taxon>
        <taxon>Microbacterium</taxon>
    </lineage>
</organism>
<proteinExistence type="predicted"/>
<gene>
    <name evidence="1" type="ORF">KEC57_08355</name>
</gene>
<comment type="caution">
    <text evidence="1">The sequence shown here is derived from an EMBL/GenBank/DDBJ whole genome shotgun (WGS) entry which is preliminary data.</text>
</comment>
<dbReference type="Proteomes" id="UP001139354">
    <property type="component" value="Unassembled WGS sequence"/>
</dbReference>
<protein>
    <submittedName>
        <fullName evidence="1">Uncharacterized protein</fullName>
    </submittedName>
</protein>
<sequence>MTGRISLLVSRDLSTLIQAAQSLDREVAAQNRRHTRANVEPMWREEITHRTGTRLQTRVLVDTARVSVTDTNVTLKSAHISKVHGTPADLLKGGAEFGANENKVITVKRKGRTYRRRLGNAFGGPRRAGNVFHPAAYAFIPRASSLWMQTTYRTVAETFEKAGA</sequence>
<dbReference type="EMBL" id="JAGTTN010000002">
    <property type="protein sequence ID" value="MCC2032196.1"/>
    <property type="molecule type" value="Genomic_DNA"/>
</dbReference>
<evidence type="ECO:0000313" key="1">
    <source>
        <dbReference type="EMBL" id="MCC2032196.1"/>
    </source>
</evidence>
<evidence type="ECO:0000313" key="2">
    <source>
        <dbReference type="Proteomes" id="UP001139354"/>
    </source>
</evidence>
<name>A0A9X1LV11_9MICO</name>
<keyword evidence="2" id="KW-1185">Reference proteome</keyword>
<reference evidence="1" key="1">
    <citation type="submission" date="2021-04" db="EMBL/GenBank/DDBJ databases">
        <title>Microbacterium tenobrionis sp. nov. and Microbacterium allomyrinae sp. nov., isolated from larvae of Tenobrio molitor and Allomyrina dichotoma, respectively.</title>
        <authorList>
            <person name="Lee S.D."/>
        </authorList>
    </citation>
    <scope>NUCLEOTIDE SEQUENCE</scope>
    <source>
        <strain evidence="1">BWT-G7</strain>
    </source>
</reference>
<accession>A0A9X1LV11</accession>
<dbReference type="RefSeq" id="WP_229384108.1">
    <property type="nucleotide sequence ID" value="NZ_JAGTTN010000002.1"/>
</dbReference>